<feature type="binding site" evidence="4">
    <location>
        <position position="236"/>
    </location>
    <ligand>
        <name>3-dehydroquinate</name>
        <dbReference type="ChEBI" id="CHEBI:32364"/>
    </ligand>
</feature>
<comment type="catalytic activity">
    <reaction evidence="1 4">
        <text>3-dehydroquinate = 3-dehydroshikimate + H2O</text>
        <dbReference type="Rhea" id="RHEA:21096"/>
        <dbReference type="ChEBI" id="CHEBI:15377"/>
        <dbReference type="ChEBI" id="CHEBI:16630"/>
        <dbReference type="ChEBI" id="CHEBI:32364"/>
        <dbReference type="EC" id="4.2.1.10"/>
    </reaction>
</comment>
<dbReference type="GO" id="GO:0009423">
    <property type="term" value="P:chorismate biosynthetic process"/>
    <property type="evidence" value="ECO:0007669"/>
    <property type="project" value="UniProtKB-UniRule"/>
</dbReference>
<reference evidence="8 10" key="3">
    <citation type="submission" date="2019-04" db="EMBL/GenBank/DDBJ databases">
        <title>The CDC panel for molecular diagnostics of ciprofloxacin resistance and its use for research and clinical development.</title>
        <authorList>
            <person name="Liu H."/>
            <person name="Tang K."/>
            <person name="Pham C."/>
            <person name="Schmerer M."/>
        </authorList>
    </citation>
    <scope>NUCLEOTIDE SEQUENCE [LARGE SCALE GENOMIC DNA]</scope>
    <source>
        <strain evidence="8 10">LRRBGS_0742</strain>
    </source>
</reference>
<reference evidence="7 9" key="2">
    <citation type="submission" date="2016-09" db="EMBL/GenBank/DDBJ databases">
        <authorList>
            <person name="Kumanski S."/>
            <person name="Beatrice B."/>
        </authorList>
    </citation>
    <scope>NUCLEOTIDE SEQUENCE [LARGE SCALE GENOMIC DNA]</scope>
    <source>
        <strain evidence="7">Mankind</strain>
    </source>
</reference>
<dbReference type="HAMAP" id="MF_00214">
    <property type="entry name" value="AroD"/>
    <property type="match status" value="1"/>
</dbReference>
<dbReference type="GO" id="GO:0046279">
    <property type="term" value="P:3,4-dihydroxybenzoate biosynthetic process"/>
    <property type="evidence" value="ECO:0007669"/>
    <property type="project" value="UniProtKB-ARBA"/>
</dbReference>
<dbReference type="AlphaFoldDB" id="A0A1D3GCY3"/>
<dbReference type="GeneID" id="66753084"/>
<dbReference type="GO" id="GO:0008652">
    <property type="term" value="P:amino acid biosynthetic process"/>
    <property type="evidence" value="ECO:0007669"/>
    <property type="project" value="UniProtKB-KW"/>
</dbReference>
<dbReference type="Proteomes" id="UP000182484">
    <property type="component" value="Unassembled WGS sequence"/>
</dbReference>
<evidence type="ECO:0000256" key="3">
    <source>
        <dbReference type="ARBA" id="ARBA00023270"/>
    </source>
</evidence>
<dbReference type="Pfam" id="PF01487">
    <property type="entry name" value="DHquinase_I"/>
    <property type="match status" value="1"/>
</dbReference>
<feature type="binding site" evidence="4">
    <location>
        <begin position="47"/>
        <end position="49"/>
    </location>
    <ligand>
        <name>3-dehydroquinate</name>
        <dbReference type="ChEBI" id="CHEBI:32364"/>
    </ligand>
</feature>
<dbReference type="NCBIfam" id="TIGR01093">
    <property type="entry name" value="aroD"/>
    <property type="match status" value="1"/>
</dbReference>
<sequence>MHTSLTVKNTVIGSGRTKIAVPLVARDAADLSSVLSQIKNLPFDIVEFRADFLECAGSIGEVLRHTQAVRDALPDKPLLFTFRRHCEGGSFPCSDDYYFELLDALIESRLPDIIDIELFSGETAVRRAVANAQKNGIAALLCNHEFHRTPPQEEIVCRLKQMEDCGADICKIAVMPQSSEDVLTLLSATLEAKRLVAKPVITMSMGQTGAVSRLAGQVFGSSITFGSGTQNSAPGQIGVSALRAALDCLESGAD</sequence>
<reference evidence="6" key="1">
    <citation type="submission" date="2016-06" db="EMBL/GenBank/DDBJ databases">
        <authorList>
            <consortium name="Pathogen Informatics"/>
        </authorList>
    </citation>
    <scope>NUCLEOTIDE SEQUENCE</scope>
    <source>
        <strain evidence="5">WHO F</strain>
    </source>
</reference>
<dbReference type="RefSeq" id="WP_003688696.1">
    <property type="nucleotide sequence ID" value="NZ_AP018377.1"/>
</dbReference>
<dbReference type="EMBL" id="FLKW01000037">
    <property type="protein sequence ID" value="SBN22303.1"/>
    <property type="molecule type" value="Genomic_DNA"/>
</dbReference>
<dbReference type="InterPro" id="IPR050146">
    <property type="entry name" value="Type-I_3-dehydroquinase"/>
</dbReference>
<evidence type="ECO:0000313" key="5">
    <source>
        <dbReference type="EMBL" id="SBN22303.1"/>
    </source>
</evidence>
<name>A0A1D3GCY3_NEIGO</name>
<dbReference type="CDD" id="cd00502">
    <property type="entry name" value="DHQase_I"/>
    <property type="match status" value="1"/>
</dbReference>
<evidence type="ECO:0000313" key="10">
    <source>
        <dbReference type="Proteomes" id="UP000307092"/>
    </source>
</evidence>
<evidence type="ECO:0000313" key="8">
    <source>
        <dbReference type="EMBL" id="TJX04886.1"/>
    </source>
</evidence>
<keyword evidence="4" id="KW-0028">Amino-acid biosynthesis</keyword>
<dbReference type="SMR" id="A0A1D3GCY3"/>
<comment type="pathway">
    <text evidence="4">Metabolic intermediate biosynthesis; chorismate biosynthesis; chorismate from D-erythrose 4-phosphate and phosphoenolpyruvate: step 3/7.</text>
</comment>
<evidence type="ECO:0000313" key="6">
    <source>
        <dbReference type="EMBL" id="SBQ19962.1"/>
    </source>
</evidence>
<protein>
    <recommendedName>
        <fullName evidence="4">3-dehydroquinate dehydratase</fullName>
        <shortName evidence="4">3-dehydroquinase</shortName>
        <ecNumber evidence="4">4.2.1.10</ecNumber>
    </recommendedName>
    <alternativeName>
        <fullName evidence="4">Type I DHQase</fullName>
    </alternativeName>
    <alternativeName>
        <fullName evidence="4">Type I dehydroquinase</fullName>
        <shortName evidence="4">DHQ1</shortName>
    </alternativeName>
</protein>
<dbReference type="InterPro" id="IPR013785">
    <property type="entry name" value="Aldolase_TIM"/>
</dbReference>
<dbReference type="SUPFAM" id="SSF51569">
    <property type="entry name" value="Aldolase"/>
    <property type="match status" value="1"/>
</dbReference>
<dbReference type="PANTHER" id="PTHR43699">
    <property type="entry name" value="3-DEHYDROQUINATE DEHYDRATASE"/>
    <property type="match status" value="1"/>
</dbReference>
<organism evidence="8 10">
    <name type="scientific">Neisseria gonorrhoeae</name>
    <dbReference type="NCBI Taxonomy" id="485"/>
    <lineage>
        <taxon>Bacteria</taxon>
        <taxon>Pseudomonadati</taxon>
        <taxon>Pseudomonadota</taxon>
        <taxon>Betaproteobacteria</taxon>
        <taxon>Neisseriales</taxon>
        <taxon>Neisseriaceae</taxon>
        <taxon>Neisseria</taxon>
    </lineage>
</organism>
<feature type="binding site" evidence="4">
    <location>
        <position position="83"/>
    </location>
    <ligand>
        <name>3-dehydroquinate</name>
        <dbReference type="ChEBI" id="CHEBI:32364"/>
    </ligand>
</feature>
<dbReference type="EC" id="4.2.1.10" evidence="4"/>
<keyword evidence="2 4" id="KW-0456">Lyase</keyword>
<dbReference type="GO" id="GO:0003855">
    <property type="term" value="F:3-dehydroquinate dehydratase activity"/>
    <property type="evidence" value="ECO:0007669"/>
    <property type="project" value="UniProtKB-UniRule"/>
</dbReference>
<comment type="caution">
    <text evidence="4">Lacks conserved residue(s) required for the propagation of feature annotation.</text>
</comment>
<keyword evidence="3 4" id="KW-0704">Schiff base</keyword>
<feature type="active site" description="Proton donor/acceptor" evidence="4">
    <location>
        <position position="144"/>
    </location>
</feature>
<dbReference type="FunFam" id="3.20.20.70:FF:000047">
    <property type="entry name" value="3-dehydroquinate dehydratase"/>
    <property type="match status" value="1"/>
</dbReference>
<proteinExistence type="inferred from homology"/>
<feature type="binding site" evidence="4">
    <location>
        <position position="232"/>
    </location>
    <ligand>
        <name>3-dehydroquinate</name>
        <dbReference type="ChEBI" id="CHEBI:32364"/>
    </ligand>
</feature>
<evidence type="ECO:0000313" key="7">
    <source>
        <dbReference type="EMBL" id="SCW07990.1"/>
    </source>
</evidence>
<evidence type="ECO:0000256" key="1">
    <source>
        <dbReference type="ARBA" id="ARBA00001864"/>
    </source>
</evidence>
<accession>A0A1D3GCY3</accession>
<dbReference type="Gene3D" id="3.20.20.70">
    <property type="entry name" value="Aldolase class I"/>
    <property type="match status" value="1"/>
</dbReference>
<feature type="binding site" evidence="4">
    <location>
        <position position="213"/>
    </location>
    <ligand>
        <name>3-dehydroquinate</name>
        <dbReference type="ChEBI" id="CHEBI:32364"/>
    </ligand>
</feature>
<comment type="function">
    <text evidence="4">Involved in the third step of the chorismate pathway, which leads to the biosynthesis of aromatic amino acids. Catalyzes the cis-dehydration of 3-dehydroquinate (DHQ) and introduces the first double bond of the aromatic ring to yield 3-dehydroshikimate.</text>
</comment>
<evidence type="ECO:0000313" key="9">
    <source>
        <dbReference type="Proteomes" id="UP000182484"/>
    </source>
</evidence>
<dbReference type="Proteomes" id="UP000239837">
    <property type="component" value="Chromosome"/>
</dbReference>
<comment type="similarity">
    <text evidence="4">Belongs to the type-I 3-dehydroquinase family.</text>
</comment>
<dbReference type="GO" id="GO:0009073">
    <property type="term" value="P:aromatic amino acid family biosynthetic process"/>
    <property type="evidence" value="ECO:0007669"/>
    <property type="project" value="UniProtKB-KW"/>
</dbReference>
<comment type="subunit">
    <text evidence="4">Homodimer.</text>
</comment>
<gene>
    <name evidence="4 5" type="primary">aroD</name>
    <name evidence="8" type="ORF">E8M63_09470</name>
    <name evidence="7" type="ORF">ESCNG_10241</name>
    <name evidence="6" type="ORF">WHOF_00800C</name>
    <name evidence="5" type="ORF">WHOF_01931</name>
</gene>
<dbReference type="InterPro" id="IPR001381">
    <property type="entry name" value="DHquinase_I"/>
</dbReference>
<dbReference type="EMBL" id="SUQX01000019">
    <property type="protein sequence ID" value="TJX04886.1"/>
    <property type="molecule type" value="Genomic_DNA"/>
</dbReference>
<dbReference type="EMBL" id="LT591897">
    <property type="protein sequence ID" value="SBQ19962.1"/>
    <property type="molecule type" value="Genomic_DNA"/>
</dbReference>
<dbReference type="OMA" id="ATMAMGE"/>
<dbReference type="EMBL" id="FMTB01000001">
    <property type="protein sequence ID" value="SCW07990.1"/>
    <property type="molecule type" value="Genomic_DNA"/>
</dbReference>
<dbReference type="Proteomes" id="UP000307092">
    <property type="component" value="Unassembled WGS sequence"/>
</dbReference>
<dbReference type="PANTHER" id="PTHR43699:SF1">
    <property type="entry name" value="3-DEHYDROQUINATE DEHYDRATASE"/>
    <property type="match status" value="1"/>
</dbReference>
<evidence type="ECO:0000256" key="4">
    <source>
        <dbReference type="HAMAP-Rule" id="MF_00214"/>
    </source>
</evidence>
<feature type="active site" description="Schiff-base intermediate with substrate" evidence="4">
    <location>
        <position position="171"/>
    </location>
</feature>
<evidence type="ECO:0000256" key="2">
    <source>
        <dbReference type="ARBA" id="ARBA00023239"/>
    </source>
</evidence>
<keyword evidence="4" id="KW-0057">Aromatic amino acid biosynthesis</keyword>